<dbReference type="SUPFAM" id="SSF47917">
    <property type="entry name" value="C-terminal domain of alpha and beta subunits of F1 ATP synthase"/>
    <property type="match status" value="1"/>
</dbReference>
<organism evidence="8 9">
    <name type="scientific">Apatococcus fuscideae</name>
    <dbReference type="NCBI Taxonomy" id="2026836"/>
    <lineage>
        <taxon>Eukaryota</taxon>
        <taxon>Viridiplantae</taxon>
        <taxon>Chlorophyta</taxon>
        <taxon>core chlorophytes</taxon>
        <taxon>Trebouxiophyceae</taxon>
        <taxon>Chlorellales</taxon>
        <taxon>Chlorellaceae</taxon>
        <taxon>Apatococcus</taxon>
    </lineage>
</organism>
<comment type="caution">
    <text evidence="8">The sequence shown here is derived from an EMBL/GenBank/DDBJ whole genome shotgun (WGS) entry which is preliminary data.</text>
</comment>
<dbReference type="InterPro" id="IPR022878">
    <property type="entry name" value="V-ATPase_asu"/>
</dbReference>
<sequence>MLHAALYAHLQIRRDSLAEGDKIVLETARFLKDDFLQQNSFTAYDKYCPFYKSVDMLKNIVAFHRLATAAVERTSSGGGDSQKITFNIIKQRLGDLMYKITAQKFEDPADGEEAIRGKLKNVWDEIHEKFRSLEEEYR</sequence>
<keyword evidence="3" id="KW-0547">Nucleotide-binding</keyword>
<dbReference type="AlphaFoldDB" id="A0AAW1TAF0"/>
<dbReference type="PANTHER" id="PTHR43607:SF1">
    <property type="entry name" value="H(+)-TRANSPORTING TWO-SECTOR ATPASE"/>
    <property type="match status" value="1"/>
</dbReference>
<keyword evidence="5" id="KW-1278">Translocase</keyword>
<dbReference type="FunFam" id="1.10.1140.10:FF:000002">
    <property type="entry name" value="V-type proton ATPase catalytic subunit A"/>
    <property type="match status" value="1"/>
</dbReference>
<dbReference type="GO" id="GO:0046034">
    <property type="term" value="P:ATP metabolic process"/>
    <property type="evidence" value="ECO:0007669"/>
    <property type="project" value="InterPro"/>
</dbReference>
<comment type="similarity">
    <text evidence="1">Belongs to the ATPase alpha/beta chains family.</text>
</comment>
<dbReference type="EMBL" id="JALJOV010000250">
    <property type="protein sequence ID" value="KAK9865426.1"/>
    <property type="molecule type" value="Genomic_DNA"/>
</dbReference>
<accession>A0AAW1TAF0</accession>
<dbReference type="Pfam" id="PF22919">
    <property type="entry name" value="ATP-synt_VA_C"/>
    <property type="match status" value="1"/>
</dbReference>
<dbReference type="GO" id="GO:0000325">
    <property type="term" value="C:plant-type vacuole"/>
    <property type="evidence" value="ECO:0007669"/>
    <property type="project" value="TreeGrafter"/>
</dbReference>
<evidence type="ECO:0000256" key="5">
    <source>
        <dbReference type="ARBA" id="ARBA00022967"/>
    </source>
</evidence>
<dbReference type="Gene3D" id="1.10.1140.10">
    <property type="entry name" value="Bovine Mitochondrial F1-atpase, Atp Synthase Beta Chain, Chain D, domain 3"/>
    <property type="match status" value="1"/>
</dbReference>
<name>A0AAW1TAF0_9CHLO</name>
<evidence type="ECO:0000313" key="9">
    <source>
        <dbReference type="Proteomes" id="UP001485043"/>
    </source>
</evidence>
<dbReference type="GO" id="GO:0046961">
    <property type="term" value="F:proton-transporting ATPase activity, rotational mechanism"/>
    <property type="evidence" value="ECO:0007669"/>
    <property type="project" value="InterPro"/>
</dbReference>
<dbReference type="GO" id="GO:0005524">
    <property type="term" value="F:ATP binding"/>
    <property type="evidence" value="ECO:0007669"/>
    <property type="project" value="UniProtKB-KW"/>
</dbReference>
<keyword evidence="9" id="KW-1185">Reference proteome</keyword>
<dbReference type="CDD" id="cd18111">
    <property type="entry name" value="ATP-synt_V_A-type_alpha_C"/>
    <property type="match status" value="1"/>
</dbReference>
<evidence type="ECO:0000256" key="1">
    <source>
        <dbReference type="ARBA" id="ARBA00008936"/>
    </source>
</evidence>
<evidence type="ECO:0000313" key="8">
    <source>
        <dbReference type="EMBL" id="KAK9865426.1"/>
    </source>
</evidence>
<keyword evidence="2" id="KW-0813">Transport</keyword>
<proteinExistence type="inferred from homology"/>
<dbReference type="InterPro" id="IPR024034">
    <property type="entry name" value="ATPase_F1/V1_b/a_C"/>
</dbReference>
<evidence type="ECO:0000256" key="6">
    <source>
        <dbReference type="ARBA" id="ARBA00023065"/>
    </source>
</evidence>
<keyword evidence="6" id="KW-0406">Ion transport</keyword>
<protein>
    <recommendedName>
        <fullName evidence="7">ATP synthase A/B type C-terminal domain-containing protein</fullName>
    </recommendedName>
</protein>
<keyword evidence="4" id="KW-0067">ATP-binding</keyword>
<dbReference type="PANTHER" id="PTHR43607">
    <property type="entry name" value="V-TYPE PROTON ATPASE CATALYTIC SUBUNIT A"/>
    <property type="match status" value="1"/>
</dbReference>
<gene>
    <name evidence="8" type="ORF">WJX84_005906</name>
</gene>
<reference evidence="8 9" key="1">
    <citation type="journal article" date="2024" name="Nat. Commun.">
        <title>Phylogenomics reveals the evolutionary origins of lichenization in chlorophyte algae.</title>
        <authorList>
            <person name="Puginier C."/>
            <person name="Libourel C."/>
            <person name="Otte J."/>
            <person name="Skaloud P."/>
            <person name="Haon M."/>
            <person name="Grisel S."/>
            <person name="Petersen M."/>
            <person name="Berrin J.G."/>
            <person name="Delaux P.M."/>
            <person name="Dal Grande F."/>
            <person name="Keller J."/>
        </authorList>
    </citation>
    <scope>NUCLEOTIDE SEQUENCE [LARGE SCALE GENOMIC DNA]</scope>
    <source>
        <strain evidence="8 9">SAG 2523</strain>
    </source>
</reference>
<feature type="domain" description="ATP synthase A/B type C-terminal" evidence="7">
    <location>
        <begin position="15"/>
        <end position="73"/>
    </location>
</feature>
<evidence type="ECO:0000256" key="2">
    <source>
        <dbReference type="ARBA" id="ARBA00022448"/>
    </source>
</evidence>
<dbReference type="Proteomes" id="UP001485043">
    <property type="component" value="Unassembled WGS sequence"/>
</dbReference>
<dbReference type="InterPro" id="IPR055190">
    <property type="entry name" value="ATP-synt_VA_C"/>
</dbReference>
<evidence type="ECO:0000256" key="3">
    <source>
        <dbReference type="ARBA" id="ARBA00022741"/>
    </source>
</evidence>
<evidence type="ECO:0000259" key="7">
    <source>
        <dbReference type="Pfam" id="PF22919"/>
    </source>
</evidence>
<evidence type="ECO:0000256" key="4">
    <source>
        <dbReference type="ARBA" id="ARBA00022840"/>
    </source>
</evidence>